<evidence type="ECO:0000313" key="1">
    <source>
        <dbReference type="EMBL" id="CAD8214517.1"/>
    </source>
</evidence>
<proteinExistence type="predicted"/>
<evidence type="ECO:0000313" key="2">
    <source>
        <dbReference type="Proteomes" id="UP000689195"/>
    </source>
</evidence>
<name>A0A8S1YP92_9CILI</name>
<protein>
    <submittedName>
        <fullName evidence="1">Uncharacterized protein</fullName>
    </submittedName>
</protein>
<dbReference type="Proteomes" id="UP000689195">
    <property type="component" value="Unassembled WGS sequence"/>
</dbReference>
<dbReference type="AlphaFoldDB" id="A0A8S1YP92"/>
<comment type="caution">
    <text evidence="1">The sequence shown here is derived from an EMBL/GenBank/DDBJ whole genome shotgun (WGS) entry which is preliminary data.</text>
</comment>
<gene>
    <name evidence="1" type="ORF">PPENT_87.1.T2200004</name>
</gene>
<dbReference type="OrthoDB" id="10586614at2759"/>
<dbReference type="EMBL" id="CAJJDO010000220">
    <property type="protein sequence ID" value="CAD8214517.1"/>
    <property type="molecule type" value="Genomic_DNA"/>
</dbReference>
<sequence length="116" mass="13717">MKKGKQIQGQAQQINQYFKCYNLISPSELEIEVKIAAIELAKQQQQETHQQNNYQFNQFLGKLNKIENQKDEQNEYWKNGTNHALIILKYLDDQSSFIIENSDKKLRESDLLELLK</sequence>
<reference evidence="1" key="1">
    <citation type="submission" date="2021-01" db="EMBL/GenBank/DDBJ databases">
        <authorList>
            <consortium name="Genoscope - CEA"/>
            <person name="William W."/>
        </authorList>
    </citation>
    <scope>NUCLEOTIDE SEQUENCE</scope>
</reference>
<keyword evidence="2" id="KW-1185">Reference proteome</keyword>
<organism evidence="1 2">
    <name type="scientific">Paramecium pentaurelia</name>
    <dbReference type="NCBI Taxonomy" id="43138"/>
    <lineage>
        <taxon>Eukaryota</taxon>
        <taxon>Sar</taxon>
        <taxon>Alveolata</taxon>
        <taxon>Ciliophora</taxon>
        <taxon>Intramacronucleata</taxon>
        <taxon>Oligohymenophorea</taxon>
        <taxon>Peniculida</taxon>
        <taxon>Parameciidae</taxon>
        <taxon>Paramecium</taxon>
    </lineage>
</organism>
<accession>A0A8S1YP92</accession>